<protein>
    <submittedName>
        <fullName evidence="2">Uncharacterized protein</fullName>
    </submittedName>
</protein>
<dbReference type="AlphaFoldDB" id="A0A4Y2FE98"/>
<proteinExistence type="predicted"/>
<feature type="region of interest" description="Disordered" evidence="1">
    <location>
        <begin position="1"/>
        <end position="20"/>
    </location>
</feature>
<name>A0A4Y2FE98_ARAVE</name>
<feature type="compositionally biased region" description="Polar residues" evidence="1">
    <location>
        <begin position="1"/>
        <end position="14"/>
    </location>
</feature>
<comment type="caution">
    <text evidence="2">The sequence shown here is derived from an EMBL/GenBank/DDBJ whole genome shotgun (WGS) entry which is preliminary data.</text>
</comment>
<evidence type="ECO:0000256" key="1">
    <source>
        <dbReference type="SAM" id="MobiDB-lite"/>
    </source>
</evidence>
<reference evidence="2 3" key="1">
    <citation type="journal article" date="2019" name="Sci. Rep.">
        <title>Orb-weaving spider Araneus ventricosus genome elucidates the spidroin gene catalogue.</title>
        <authorList>
            <person name="Kono N."/>
            <person name="Nakamura H."/>
            <person name="Ohtoshi R."/>
            <person name="Moran D.A.P."/>
            <person name="Shinohara A."/>
            <person name="Yoshida Y."/>
            <person name="Fujiwara M."/>
            <person name="Mori M."/>
            <person name="Tomita M."/>
            <person name="Arakawa K."/>
        </authorList>
    </citation>
    <scope>NUCLEOTIDE SEQUENCE [LARGE SCALE GENOMIC DNA]</scope>
</reference>
<dbReference type="EMBL" id="BGPR01095809">
    <property type="protein sequence ID" value="GBM39873.1"/>
    <property type="molecule type" value="Genomic_DNA"/>
</dbReference>
<evidence type="ECO:0000313" key="3">
    <source>
        <dbReference type="Proteomes" id="UP000499080"/>
    </source>
</evidence>
<evidence type="ECO:0000313" key="2">
    <source>
        <dbReference type="EMBL" id="GBM39873.1"/>
    </source>
</evidence>
<accession>A0A4Y2FE98</accession>
<dbReference type="Proteomes" id="UP000499080">
    <property type="component" value="Unassembled WGS sequence"/>
</dbReference>
<gene>
    <name evidence="2" type="ORF">AVEN_254733_1</name>
</gene>
<keyword evidence="3" id="KW-1185">Reference proteome</keyword>
<sequence length="196" mass="21748">MDSPTNAETETPEGSSAMMDCTAMDDSTTCARLRQLISDMNEVATRIKVASEMLAEQEHGSPGWVAMSNGVAVYQQNLDYLKQQVSDIGSCPVVNCTVHCKNIDRVNLKRPLTSDMVEFPDRDKANRLTTKLNRKNNDGYSFPSKRQTARFSVVTNDSENLNDKIAIDNKYATLNSEVIDDGESSQTQPPIRKPPL</sequence>
<organism evidence="2 3">
    <name type="scientific">Araneus ventricosus</name>
    <name type="common">Orbweaver spider</name>
    <name type="synonym">Epeira ventricosa</name>
    <dbReference type="NCBI Taxonomy" id="182803"/>
    <lineage>
        <taxon>Eukaryota</taxon>
        <taxon>Metazoa</taxon>
        <taxon>Ecdysozoa</taxon>
        <taxon>Arthropoda</taxon>
        <taxon>Chelicerata</taxon>
        <taxon>Arachnida</taxon>
        <taxon>Araneae</taxon>
        <taxon>Araneomorphae</taxon>
        <taxon>Entelegynae</taxon>
        <taxon>Araneoidea</taxon>
        <taxon>Araneidae</taxon>
        <taxon>Araneus</taxon>
    </lineage>
</organism>